<sequence length="103" mass="11471">MLDVFVIEAIFYLRAHDITHLRVRSLTQCYAADRDITIGDHPDQPVVVAHGHHSGVKLAHDLRYFADGLFGVRDLDIPRHAVADFHGNLPLTCEAPPPVLVLT</sequence>
<evidence type="ECO:0000313" key="2">
    <source>
        <dbReference type="Proteomes" id="UP000245698"/>
    </source>
</evidence>
<name>A0A2P9AFG0_9HYPH</name>
<dbReference type="EMBL" id="FUIG01000013">
    <property type="protein sequence ID" value="SJM29862.1"/>
    <property type="molecule type" value="Genomic_DNA"/>
</dbReference>
<dbReference type="Proteomes" id="UP000245698">
    <property type="component" value="Unassembled WGS sequence"/>
</dbReference>
<keyword evidence="2" id="KW-1185">Reference proteome</keyword>
<accession>A0A2P9AFG0</accession>
<protein>
    <submittedName>
        <fullName evidence="1">Uncharacterized protein</fullName>
    </submittedName>
</protein>
<reference evidence="2" key="1">
    <citation type="submission" date="2016-12" db="EMBL/GenBank/DDBJ databases">
        <authorList>
            <person name="Brunel B."/>
        </authorList>
    </citation>
    <scope>NUCLEOTIDE SEQUENCE [LARGE SCALE GENOMIC DNA]</scope>
</reference>
<organism evidence="1 2">
    <name type="scientific">Mesorhizobium delmotii</name>
    <dbReference type="NCBI Taxonomy" id="1631247"/>
    <lineage>
        <taxon>Bacteria</taxon>
        <taxon>Pseudomonadati</taxon>
        <taxon>Pseudomonadota</taxon>
        <taxon>Alphaproteobacteria</taxon>
        <taxon>Hyphomicrobiales</taxon>
        <taxon>Phyllobacteriaceae</taxon>
        <taxon>Mesorhizobium</taxon>
    </lineage>
</organism>
<proteinExistence type="predicted"/>
<gene>
    <name evidence="1" type="ORF">BQ8482_111792</name>
</gene>
<evidence type="ECO:0000313" key="1">
    <source>
        <dbReference type="EMBL" id="SJM29862.1"/>
    </source>
</evidence>
<dbReference type="AlphaFoldDB" id="A0A2P9AFG0"/>